<evidence type="ECO:0000256" key="1">
    <source>
        <dbReference type="SAM" id="Phobius"/>
    </source>
</evidence>
<gene>
    <name evidence="2" type="ORF">DQQ10_04645</name>
</gene>
<keyword evidence="1" id="KW-0472">Membrane</keyword>
<dbReference type="OrthoDB" id="983060at2"/>
<organism evidence="2 3">
    <name type="scientific">Pseudochryseolinea flava</name>
    <dbReference type="NCBI Taxonomy" id="2059302"/>
    <lineage>
        <taxon>Bacteria</taxon>
        <taxon>Pseudomonadati</taxon>
        <taxon>Bacteroidota</taxon>
        <taxon>Cytophagia</taxon>
        <taxon>Cytophagales</taxon>
        <taxon>Fulvivirgaceae</taxon>
        <taxon>Pseudochryseolinea</taxon>
    </lineage>
</organism>
<dbReference type="Pfam" id="PF07332">
    <property type="entry name" value="Phage_holin_3_6"/>
    <property type="match status" value="1"/>
</dbReference>
<keyword evidence="1" id="KW-0812">Transmembrane</keyword>
<name>A0A364YAP2_9BACT</name>
<protein>
    <recommendedName>
        <fullName evidence="4">Phage holin family protein</fullName>
    </recommendedName>
</protein>
<dbReference type="InterPro" id="IPR009937">
    <property type="entry name" value="Phage_holin_3_6"/>
</dbReference>
<evidence type="ECO:0000313" key="2">
    <source>
        <dbReference type="EMBL" id="RAW03379.1"/>
    </source>
</evidence>
<keyword evidence="1" id="KW-1133">Transmembrane helix</keyword>
<dbReference type="AlphaFoldDB" id="A0A364YAP2"/>
<feature type="transmembrane region" description="Helical" evidence="1">
    <location>
        <begin position="45"/>
        <end position="71"/>
    </location>
</feature>
<dbReference type="EMBL" id="QMFY01000001">
    <property type="protein sequence ID" value="RAW03379.1"/>
    <property type="molecule type" value="Genomic_DNA"/>
</dbReference>
<dbReference type="RefSeq" id="WP_112745594.1">
    <property type="nucleotide sequence ID" value="NZ_QMFY01000001.1"/>
</dbReference>
<sequence length="118" mass="13289">MIKETIAKFLRLDGIMSNLTGYIEARIELMKVEIKEDVAKALSKAVVFAALAFVFALFILFVSTAVAYKIAEVTSPFIGFMIVAGFYLIAGLVLWLSREGLKNKMENQFNENFKLKKK</sequence>
<dbReference type="SUPFAM" id="SSF103473">
    <property type="entry name" value="MFS general substrate transporter"/>
    <property type="match status" value="1"/>
</dbReference>
<dbReference type="InterPro" id="IPR036259">
    <property type="entry name" value="MFS_trans_sf"/>
</dbReference>
<feature type="transmembrane region" description="Helical" evidence="1">
    <location>
        <begin position="77"/>
        <end position="96"/>
    </location>
</feature>
<reference evidence="2 3" key="1">
    <citation type="submission" date="2018-06" db="EMBL/GenBank/DDBJ databases">
        <title>Chryseolinea flavus sp. nov., a member of the phylum Bacteroidetes isolated from soil.</title>
        <authorList>
            <person name="Li Y."/>
            <person name="Wang J."/>
        </authorList>
    </citation>
    <scope>NUCLEOTIDE SEQUENCE [LARGE SCALE GENOMIC DNA]</scope>
    <source>
        <strain evidence="2 3">SDU1-6</strain>
    </source>
</reference>
<keyword evidence="3" id="KW-1185">Reference proteome</keyword>
<accession>A0A364YAP2</accession>
<comment type="caution">
    <text evidence="2">The sequence shown here is derived from an EMBL/GenBank/DDBJ whole genome shotgun (WGS) entry which is preliminary data.</text>
</comment>
<dbReference type="Proteomes" id="UP000251889">
    <property type="component" value="Unassembled WGS sequence"/>
</dbReference>
<evidence type="ECO:0000313" key="3">
    <source>
        <dbReference type="Proteomes" id="UP000251889"/>
    </source>
</evidence>
<proteinExistence type="predicted"/>
<evidence type="ECO:0008006" key="4">
    <source>
        <dbReference type="Google" id="ProtNLM"/>
    </source>
</evidence>